<gene>
    <name evidence="2" type="ordered locus">CAALFM_C105450WA</name>
    <name evidence="1" type="ordered locus">orf19.420</name>
</gene>
<dbReference type="AlphaFoldDB" id="Q5A2C1"/>
<dbReference type="VEuPathDB" id="FungiDB:C1_05450W_A"/>
<reference evidence="2 3" key="1">
    <citation type="journal article" date="2004" name="Proc. Natl. Acad. Sci. U.S.A.">
        <title>The diploid genome sequence of Candida albicans.</title>
        <authorList>
            <person name="Jones T."/>
            <person name="Federspiel N.A."/>
            <person name="Chibana H."/>
            <person name="Dungan J."/>
            <person name="Kalman S."/>
            <person name="Magee B.B."/>
            <person name="Newport G."/>
            <person name="Thorstenson Y.R."/>
            <person name="Agabian N."/>
            <person name="Magee P.T."/>
            <person name="Davis R.W."/>
            <person name="Scherer S."/>
        </authorList>
    </citation>
    <scope>NUCLEOTIDE SEQUENCE [LARGE SCALE GENOMIC DNA]</scope>
    <source>
        <strain evidence="3">SC5314 / ATCC MYA-2876</strain>
    </source>
</reference>
<reference evidence="2 3" key="2">
    <citation type="journal article" date="2007" name="Genome Biol.">
        <title>Assembly of the Candida albicans genome into sixteen supercontigs aligned on the eight chromosomes.</title>
        <authorList>
            <person name="van het Hoog M."/>
            <person name="Rast T.J."/>
            <person name="Martchenko M."/>
            <person name="Grindle S."/>
            <person name="Dignard D."/>
            <person name="Hogues H."/>
            <person name="Cuomo C."/>
            <person name="Berriman M."/>
            <person name="Scherer S."/>
            <person name="Magee B.B."/>
            <person name="Whiteway M."/>
            <person name="Chibana H."/>
            <person name="Nantel A."/>
            <person name="Magee P.T."/>
        </authorList>
    </citation>
    <scope>GENOME REANNOTATION</scope>
    <source>
        <strain evidence="3">SC5314 / ATCC MYA-2876</strain>
    </source>
</reference>
<dbReference type="CGD" id="CAL0000182645">
    <property type="gene designation" value="orf19.420"/>
</dbReference>
<sequence>MIWSSEMCPLEHTSSIFVTGLETISISTTSTSLSLDSVSSGISSTLIKDFVWSVRIDFKPVLASIVARASSLSIGTSFKTESLISILKFKTMVGLSNLLMGIDLISLSVELAETNSWVIFLICRDVLDIINPTVSLVFNKCSTPAINTFSLLSTVPNVEFASWI</sequence>
<evidence type="ECO:0000313" key="2">
    <source>
        <dbReference type="EMBL" id="AOW26214.1"/>
    </source>
</evidence>
<proteinExistence type="predicted"/>
<evidence type="ECO:0000313" key="1">
    <source>
        <dbReference type="CGD" id="CAL0000182645"/>
    </source>
</evidence>
<organism evidence="2 3">
    <name type="scientific">Candida albicans (strain SC5314 / ATCC MYA-2876)</name>
    <name type="common">Yeast</name>
    <dbReference type="NCBI Taxonomy" id="237561"/>
    <lineage>
        <taxon>Eukaryota</taxon>
        <taxon>Fungi</taxon>
        <taxon>Dikarya</taxon>
        <taxon>Ascomycota</taxon>
        <taxon>Saccharomycotina</taxon>
        <taxon>Pichiomycetes</taxon>
        <taxon>Debaryomycetaceae</taxon>
        <taxon>Candida/Lodderomyces clade</taxon>
        <taxon>Candida</taxon>
    </lineage>
</organism>
<accession>Q5A2C1</accession>
<dbReference type="InParanoid" id="Q5A2C1"/>
<evidence type="ECO:0000313" key="3">
    <source>
        <dbReference type="Proteomes" id="UP000000559"/>
    </source>
</evidence>
<dbReference type="RefSeq" id="XP_715855.1">
    <property type="nucleotide sequence ID" value="XM_710762.1"/>
</dbReference>
<dbReference type="EMBL" id="CP017623">
    <property type="protein sequence ID" value="AOW26214.1"/>
    <property type="molecule type" value="Genomic_DNA"/>
</dbReference>
<dbReference type="Proteomes" id="UP000000559">
    <property type="component" value="Chromosome 1"/>
</dbReference>
<dbReference type="KEGG" id="cal:CAALFM_C105450WA"/>
<name>Q5A2C1_CANAL</name>
<keyword evidence="3" id="KW-1185">Reference proteome</keyword>
<dbReference type="GeneID" id="3642490"/>
<reference evidence="2 3" key="3">
    <citation type="journal article" date="2013" name="Genome Biol.">
        <title>Assembly of a phased diploid Candida albicans genome facilitates allele-specific measurements and provides a simple model for repeat and indel structure.</title>
        <authorList>
            <person name="Muzzey D."/>
            <person name="Schwartz K."/>
            <person name="Weissman J.S."/>
            <person name="Sherlock G."/>
        </authorList>
    </citation>
    <scope>NUCLEOTIDE SEQUENCE [LARGE SCALE GENOMIC DNA]</scope>
    <source>
        <strain evidence="3">SC5314 / ATCC MYA-2876</strain>
    </source>
</reference>
<dbReference type="HOGENOM" id="CLU_1618782_0_0_1"/>
<protein>
    <submittedName>
        <fullName evidence="2">Uncharacterized protein</fullName>
    </submittedName>
</protein>